<dbReference type="OrthoDB" id="10261556at2759"/>
<accession>A0A8H6H8Z3</accession>
<feature type="non-terminal residue" evidence="1">
    <location>
        <position position="1"/>
    </location>
</feature>
<dbReference type="SUPFAM" id="SSF52540">
    <property type="entry name" value="P-loop containing nucleoside triphosphate hydrolases"/>
    <property type="match status" value="1"/>
</dbReference>
<dbReference type="InterPro" id="IPR027417">
    <property type="entry name" value="P-loop_NTPase"/>
</dbReference>
<gene>
    <name evidence="1" type="ORF">DFP72DRAFT_751563</name>
</gene>
<reference evidence="1 2" key="1">
    <citation type="submission" date="2020-07" db="EMBL/GenBank/DDBJ databases">
        <title>Comparative genomics of pyrophilous fungi reveals a link between fire events and developmental genes.</title>
        <authorList>
            <consortium name="DOE Joint Genome Institute"/>
            <person name="Steindorff A.S."/>
            <person name="Carver A."/>
            <person name="Calhoun S."/>
            <person name="Stillman K."/>
            <person name="Liu H."/>
            <person name="Lipzen A."/>
            <person name="Pangilinan J."/>
            <person name="Labutti K."/>
            <person name="Bruns T.D."/>
            <person name="Grigoriev I.V."/>
        </authorList>
    </citation>
    <scope>NUCLEOTIDE SEQUENCE [LARGE SCALE GENOMIC DNA]</scope>
    <source>
        <strain evidence="1 2">CBS 144469</strain>
    </source>
</reference>
<comment type="caution">
    <text evidence="1">The sequence shown here is derived from an EMBL/GenBank/DDBJ whole genome shotgun (WGS) entry which is preliminary data.</text>
</comment>
<keyword evidence="2" id="KW-1185">Reference proteome</keyword>
<name>A0A8H6H8Z3_9AGAR</name>
<evidence type="ECO:0000313" key="1">
    <source>
        <dbReference type="EMBL" id="KAF6741436.1"/>
    </source>
</evidence>
<dbReference type="Gene3D" id="3.40.50.300">
    <property type="entry name" value="P-loop containing nucleotide triphosphate hydrolases"/>
    <property type="match status" value="1"/>
</dbReference>
<dbReference type="EMBL" id="JACGCI010000245">
    <property type="protein sequence ID" value="KAF6741436.1"/>
    <property type="molecule type" value="Genomic_DNA"/>
</dbReference>
<protein>
    <recommendedName>
        <fullName evidence="3">Helicase ATP-binding domain-containing protein</fullName>
    </recommendedName>
</protein>
<dbReference type="AlphaFoldDB" id="A0A8H6H8Z3"/>
<evidence type="ECO:0008006" key="3">
    <source>
        <dbReference type="Google" id="ProtNLM"/>
    </source>
</evidence>
<dbReference type="Proteomes" id="UP000521943">
    <property type="component" value="Unassembled WGS sequence"/>
</dbReference>
<evidence type="ECO:0000313" key="2">
    <source>
        <dbReference type="Proteomes" id="UP000521943"/>
    </source>
</evidence>
<proteinExistence type="predicted"/>
<feature type="non-terminal residue" evidence="1">
    <location>
        <position position="104"/>
    </location>
</feature>
<organism evidence="1 2">
    <name type="scientific">Ephemerocybe angulata</name>
    <dbReference type="NCBI Taxonomy" id="980116"/>
    <lineage>
        <taxon>Eukaryota</taxon>
        <taxon>Fungi</taxon>
        <taxon>Dikarya</taxon>
        <taxon>Basidiomycota</taxon>
        <taxon>Agaricomycotina</taxon>
        <taxon>Agaricomycetes</taxon>
        <taxon>Agaricomycetidae</taxon>
        <taxon>Agaricales</taxon>
        <taxon>Agaricineae</taxon>
        <taxon>Psathyrellaceae</taxon>
        <taxon>Ephemerocybe</taxon>
    </lineage>
</organism>
<sequence>QVLKALQLKAGLAFLHKKNSLLYAGTGFGKTMLIVMGHLLEDPGTCGVIIIISPLKRLQDSQSRGLEARYGIETMAINEDTVRRIQPSEWKVSFTLIHSAKSNP</sequence>